<dbReference type="EMBL" id="CADCVU010000124">
    <property type="protein sequence ID" value="CAA9504079.1"/>
    <property type="molecule type" value="Genomic_DNA"/>
</dbReference>
<evidence type="ECO:0000313" key="1">
    <source>
        <dbReference type="EMBL" id="CAA9504079.1"/>
    </source>
</evidence>
<accession>A0A6J4SSI5</accession>
<gene>
    <name evidence="1" type="ORF">AVDCRST_MAG45-1486</name>
</gene>
<dbReference type="SUPFAM" id="SSF56037">
    <property type="entry name" value="PheT/TilS domain"/>
    <property type="match status" value="1"/>
</dbReference>
<name>A0A6J4SSI5_9ACTN</name>
<proteinExistence type="predicted"/>
<protein>
    <recommendedName>
        <fullName evidence="2">B3/B4 tRNA-binding domain-containing protein</fullName>
    </recommendedName>
</protein>
<sequence>MSALDLEPRPGWVAPDLAAELPGLELLQVTVAARARRSPRGVRQRLWALSSRFNGARAIAMRREPVPAAYRAFFRQIGLDPDETRTPAEAAAVERLRAGGFRSRGLPDDAALVATVETGIATLVLDADRIEGDVGLRLANRRERLGGDEGPVLDHGQVLLADAVRPLGTLFGDLVDGLAIDRSTERMVLIAVRVRGVPRVIAEEALWLAAGVLTTEG</sequence>
<organism evidence="1">
    <name type="scientific">uncultured Solirubrobacterales bacterium</name>
    <dbReference type="NCBI Taxonomy" id="768556"/>
    <lineage>
        <taxon>Bacteria</taxon>
        <taxon>Bacillati</taxon>
        <taxon>Actinomycetota</taxon>
        <taxon>Thermoleophilia</taxon>
        <taxon>Solirubrobacterales</taxon>
        <taxon>environmental samples</taxon>
    </lineage>
</organism>
<reference evidence="1" key="1">
    <citation type="submission" date="2020-02" db="EMBL/GenBank/DDBJ databases">
        <authorList>
            <person name="Meier V. D."/>
        </authorList>
    </citation>
    <scope>NUCLEOTIDE SEQUENCE</scope>
    <source>
        <strain evidence="1">AVDCRST_MAG45</strain>
    </source>
</reference>
<dbReference type="AlphaFoldDB" id="A0A6J4SSI5"/>
<evidence type="ECO:0008006" key="2">
    <source>
        <dbReference type="Google" id="ProtNLM"/>
    </source>
</evidence>